<evidence type="ECO:0000313" key="3">
    <source>
        <dbReference type="Proteomes" id="UP000240883"/>
    </source>
</evidence>
<dbReference type="Proteomes" id="UP000240883">
    <property type="component" value="Unassembled WGS sequence"/>
</dbReference>
<gene>
    <name evidence="2" type="ORF">BS50DRAFT_638061</name>
</gene>
<evidence type="ECO:0008006" key="4">
    <source>
        <dbReference type="Google" id="ProtNLM"/>
    </source>
</evidence>
<dbReference type="AlphaFoldDB" id="A0A2T2NAK4"/>
<keyword evidence="3" id="KW-1185">Reference proteome</keyword>
<evidence type="ECO:0000256" key="1">
    <source>
        <dbReference type="SAM" id="SignalP"/>
    </source>
</evidence>
<proteinExistence type="predicted"/>
<accession>A0A2T2NAK4</accession>
<sequence>MKLQIVLAGIVASMPLVAAQYSCQCFGRGTDPEPYSYIVAFKPCQEVGGTVCFNAAEDSNACITNQPWTNAQCKNWTGNVTTETVEASCVFHSAG</sequence>
<feature type="chain" id="PRO_5015563224" description="Extracellular membrane protein CFEM domain-containing protein" evidence="1">
    <location>
        <begin position="20"/>
        <end position="95"/>
    </location>
</feature>
<feature type="signal peptide" evidence="1">
    <location>
        <begin position="1"/>
        <end position="19"/>
    </location>
</feature>
<organism evidence="2 3">
    <name type="scientific">Corynespora cassiicola Philippines</name>
    <dbReference type="NCBI Taxonomy" id="1448308"/>
    <lineage>
        <taxon>Eukaryota</taxon>
        <taxon>Fungi</taxon>
        <taxon>Dikarya</taxon>
        <taxon>Ascomycota</taxon>
        <taxon>Pezizomycotina</taxon>
        <taxon>Dothideomycetes</taxon>
        <taxon>Pleosporomycetidae</taxon>
        <taxon>Pleosporales</taxon>
        <taxon>Corynesporascaceae</taxon>
        <taxon>Corynespora</taxon>
    </lineage>
</organism>
<keyword evidence="1" id="KW-0732">Signal</keyword>
<name>A0A2T2NAK4_CORCC</name>
<reference evidence="2 3" key="1">
    <citation type="journal article" date="2018" name="Front. Microbiol.">
        <title>Genome-Wide Analysis of Corynespora cassiicola Leaf Fall Disease Putative Effectors.</title>
        <authorList>
            <person name="Lopez D."/>
            <person name="Ribeiro S."/>
            <person name="Label P."/>
            <person name="Fumanal B."/>
            <person name="Venisse J.S."/>
            <person name="Kohler A."/>
            <person name="de Oliveira R.R."/>
            <person name="Labutti K."/>
            <person name="Lipzen A."/>
            <person name="Lail K."/>
            <person name="Bauer D."/>
            <person name="Ohm R.A."/>
            <person name="Barry K.W."/>
            <person name="Spatafora J."/>
            <person name="Grigoriev I.V."/>
            <person name="Martin F.M."/>
            <person name="Pujade-Renaud V."/>
        </authorList>
    </citation>
    <scope>NUCLEOTIDE SEQUENCE [LARGE SCALE GENOMIC DNA]</scope>
    <source>
        <strain evidence="2 3">Philippines</strain>
    </source>
</reference>
<evidence type="ECO:0000313" key="2">
    <source>
        <dbReference type="EMBL" id="PSN62419.1"/>
    </source>
</evidence>
<protein>
    <recommendedName>
        <fullName evidence="4">Extracellular membrane protein CFEM domain-containing protein</fullName>
    </recommendedName>
</protein>
<dbReference type="EMBL" id="KZ678141">
    <property type="protein sequence ID" value="PSN62419.1"/>
    <property type="molecule type" value="Genomic_DNA"/>
</dbReference>